<reference evidence="2 3" key="1">
    <citation type="journal article" date="2019" name="Sci. Rep.">
        <title>Comparative genomics of chytrid fungi reveal insights into the obligate biotrophic and pathogenic lifestyle of Synchytrium endobioticum.</title>
        <authorList>
            <person name="van de Vossenberg B.T.L.H."/>
            <person name="Warris S."/>
            <person name="Nguyen H.D.T."/>
            <person name="van Gent-Pelzer M.P.E."/>
            <person name="Joly D.L."/>
            <person name="van de Geest H.C."/>
            <person name="Bonants P.J.M."/>
            <person name="Smith D.S."/>
            <person name="Levesque C.A."/>
            <person name="van der Lee T.A.J."/>
        </authorList>
    </citation>
    <scope>NUCLEOTIDE SEQUENCE [LARGE SCALE GENOMIC DNA]</scope>
    <source>
        <strain evidence="2 3">CBS 675.73</strain>
    </source>
</reference>
<evidence type="ECO:0000313" key="3">
    <source>
        <dbReference type="Proteomes" id="UP000320333"/>
    </source>
</evidence>
<dbReference type="CDD" id="cd22973">
    <property type="entry name" value="DD_CATIP"/>
    <property type="match status" value="1"/>
</dbReference>
<protein>
    <submittedName>
        <fullName evidence="2">Uncharacterized protein</fullName>
    </submittedName>
</protein>
<dbReference type="OrthoDB" id="6334211at2759"/>
<comment type="caution">
    <text evidence="2">The sequence shown here is derived from an EMBL/GenBank/DDBJ whole genome shotgun (WGS) entry which is preliminary data.</text>
</comment>
<proteinExistence type="predicted"/>
<evidence type="ECO:0000256" key="1">
    <source>
        <dbReference type="SAM" id="MobiDB-lite"/>
    </source>
</evidence>
<dbReference type="AlphaFoldDB" id="A0A507FRQ2"/>
<feature type="region of interest" description="Disordered" evidence="1">
    <location>
        <begin position="226"/>
        <end position="260"/>
    </location>
</feature>
<sequence>MLTIQELLQSKNFKGSLIPALCFIDDLILNDAITQQPIGHQKTDISAAKFKSTPCYFISVFREYSISATGNNSNANSGRVTWTLSAYVNAHLETLTETVQCVTYSGSSAAGHERIVEAVRDDEADDSMTVTESVTGFEDPSETRISLSRDHSQPVFNGSELVLMRLLASMEGESTIVAQRYFQQALFKITYQVDMLEADKRTAPESAGSQEGNMLLEPLTRIKMTVSTGRGGTPASASADRRSSTIDPENQRNESKQEDGFMTKEFDLSFNAIVHKAISLDDGMDKASQGWEAEAKHVKDGACVYLQGTGGFYNRDWYAEKVGGILKADTTVTSASSKTVGHDQFDGNVELISEFKQRKAEMKKAHNEYIAQHPELKEILADYIQLMLQKKPANVFEFTQTWLTKP</sequence>
<accession>A0A507FRQ2</accession>
<name>A0A507FRQ2_9FUNG</name>
<keyword evidence="3" id="KW-1185">Reference proteome</keyword>
<organism evidence="2 3">
    <name type="scientific">Chytriomyces confervae</name>
    <dbReference type="NCBI Taxonomy" id="246404"/>
    <lineage>
        <taxon>Eukaryota</taxon>
        <taxon>Fungi</taxon>
        <taxon>Fungi incertae sedis</taxon>
        <taxon>Chytridiomycota</taxon>
        <taxon>Chytridiomycota incertae sedis</taxon>
        <taxon>Chytridiomycetes</taxon>
        <taxon>Chytridiales</taxon>
        <taxon>Chytriomycetaceae</taxon>
        <taxon>Chytriomyces</taxon>
    </lineage>
</organism>
<dbReference type="InterPro" id="IPR047501">
    <property type="entry name" value="DD_CATIP"/>
</dbReference>
<dbReference type="STRING" id="246404.A0A507FRQ2"/>
<feature type="compositionally biased region" description="Basic and acidic residues" evidence="1">
    <location>
        <begin position="239"/>
        <end position="260"/>
    </location>
</feature>
<gene>
    <name evidence="2" type="ORF">CcCBS67573_g00714</name>
</gene>
<dbReference type="EMBL" id="QEAP01000010">
    <property type="protein sequence ID" value="TPX78068.1"/>
    <property type="molecule type" value="Genomic_DNA"/>
</dbReference>
<dbReference type="Proteomes" id="UP000320333">
    <property type="component" value="Unassembled WGS sequence"/>
</dbReference>
<evidence type="ECO:0000313" key="2">
    <source>
        <dbReference type="EMBL" id="TPX78068.1"/>
    </source>
</evidence>